<dbReference type="Proteomes" id="UP000530403">
    <property type="component" value="Unassembled WGS sequence"/>
</dbReference>
<dbReference type="EC" id="2.4.1.346" evidence="10"/>
<dbReference type="FunFam" id="3.40.50.2000:FF:000115">
    <property type="entry name" value="Alpha-(1-6)-phosphatidylinositol monomannoside mannosyltransferase"/>
    <property type="match status" value="1"/>
</dbReference>
<keyword evidence="6" id="KW-0443">Lipid metabolism</keyword>
<evidence type="ECO:0000256" key="3">
    <source>
        <dbReference type="ARBA" id="ARBA00022516"/>
    </source>
</evidence>
<dbReference type="InterPro" id="IPR050194">
    <property type="entry name" value="Glycosyltransferase_grp1"/>
</dbReference>
<evidence type="ECO:0000256" key="1">
    <source>
        <dbReference type="ARBA" id="ARBA00005189"/>
    </source>
</evidence>
<organism evidence="17 18">
    <name type="scientific">Streptomyces fulvorobeus</name>
    <dbReference type="NCBI Taxonomy" id="284028"/>
    <lineage>
        <taxon>Bacteria</taxon>
        <taxon>Bacillati</taxon>
        <taxon>Actinomycetota</taxon>
        <taxon>Actinomycetes</taxon>
        <taxon>Kitasatosporales</taxon>
        <taxon>Streptomycetaceae</taxon>
        <taxon>Streptomyces</taxon>
    </lineage>
</organism>
<keyword evidence="5 17" id="KW-0808">Transferase</keyword>
<accession>A0A7Y9H9L6</accession>
<dbReference type="PANTHER" id="PTHR45947">
    <property type="entry name" value="SULFOQUINOVOSYL TRANSFERASE SQD2"/>
    <property type="match status" value="1"/>
</dbReference>
<comment type="caution">
    <text evidence="17">The sequence shown here is derived from an EMBL/GenBank/DDBJ whole genome shotgun (WGS) entry which is preliminary data.</text>
</comment>
<evidence type="ECO:0000256" key="6">
    <source>
        <dbReference type="ARBA" id="ARBA00023098"/>
    </source>
</evidence>
<evidence type="ECO:0000313" key="17">
    <source>
        <dbReference type="EMBL" id="NYE40340.1"/>
    </source>
</evidence>
<evidence type="ECO:0000313" key="18">
    <source>
        <dbReference type="Proteomes" id="UP000530403"/>
    </source>
</evidence>
<name>A0A7Y9H9L6_9ACTN</name>
<dbReference type="GO" id="GO:0009247">
    <property type="term" value="P:glycolipid biosynthetic process"/>
    <property type="evidence" value="ECO:0007669"/>
    <property type="project" value="UniProtKB-ARBA"/>
</dbReference>
<dbReference type="SUPFAM" id="SSF53756">
    <property type="entry name" value="UDP-Glycosyltransferase/glycogen phosphorylase"/>
    <property type="match status" value="1"/>
</dbReference>
<keyword evidence="4 17" id="KW-0328">Glycosyltransferase</keyword>
<gene>
    <name evidence="17" type="ORF">HEB29_001351</name>
</gene>
<evidence type="ECO:0000256" key="10">
    <source>
        <dbReference type="ARBA" id="ARBA00066957"/>
    </source>
</evidence>
<feature type="domain" description="Glycosyltransferase subfamily 4-like N-terminal" evidence="16">
    <location>
        <begin position="16"/>
        <end position="178"/>
    </location>
</feature>
<evidence type="ECO:0000256" key="2">
    <source>
        <dbReference type="ARBA" id="ARBA00009481"/>
    </source>
</evidence>
<evidence type="ECO:0000259" key="15">
    <source>
        <dbReference type="Pfam" id="PF00534"/>
    </source>
</evidence>
<evidence type="ECO:0000256" key="5">
    <source>
        <dbReference type="ARBA" id="ARBA00022679"/>
    </source>
</evidence>
<dbReference type="FunFam" id="3.40.50.2000:FF:000069">
    <property type="entry name" value="Alpha-(1-6)-phosphatidylinositol monomannoside mannosyltransferase"/>
    <property type="match status" value="1"/>
</dbReference>
<comment type="pathway">
    <text evidence="9">Phospholipid metabolism; phosphatidylinositol metabolism.</text>
</comment>
<evidence type="ECO:0000256" key="7">
    <source>
        <dbReference type="ARBA" id="ARBA00051960"/>
    </source>
</evidence>
<dbReference type="GO" id="GO:0016020">
    <property type="term" value="C:membrane"/>
    <property type="evidence" value="ECO:0007669"/>
    <property type="project" value="GOC"/>
</dbReference>
<dbReference type="PANTHER" id="PTHR45947:SF3">
    <property type="entry name" value="SULFOQUINOVOSYL TRANSFERASE SQD2"/>
    <property type="match status" value="1"/>
</dbReference>
<dbReference type="AlphaFoldDB" id="A0A7Y9H9L6"/>
<proteinExistence type="inferred from homology"/>
<comment type="similarity">
    <text evidence="2">Belongs to the glycosyltransferase group 1 family. Glycosyltransferase 4 subfamily.</text>
</comment>
<evidence type="ECO:0000256" key="12">
    <source>
        <dbReference type="ARBA" id="ARBA00076875"/>
    </source>
</evidence>
<dbReference type="InterPro" id="IPR001296">
    <property type="entry name" value="Glyco_trans_1"/>
</dbReference>
<sequence length="380" mass="40639">MDKTLIVTNDFPPRPGGIQAFLHNMALRVDPAQLVVYASTWKRGAEGAAATAAFDAEQPFTVVRDRTTMLLPTPRVTRRAARLLREHGCSSVWFGAAAPLGLMAPALRGAGARRIVATTHGHEAGWAQLPASRQLLRRIGEGTDTITYLGEYTRSRIASALTPSAAGRMVQLPPGVDEKTFHPGSGGDRVRARLGLSDRPVVVCVSRLVPRKGQDTLILAMPAILARVPDAVLLIVGGGPYAGELRKLAAETGVTDSVRFTGPVPWEELPAHYGAGDVFAMPCRTRRGGLDVEGLGIVYLEASATGLPVVAGDSGGAPDAVLDGETGWVVRGSSAEESADRIVTLLGDPELRRRMGERGRAWVEEKWRWDLLAEKLKALL</sequence>
<evidence type="ECO:0000256" key="11">
    <source>
        <dbReference type="ARBA" id="ARBA00075163"/>
    </source>
</evidence>
<protein>
    <recommendedName>
        <fullName evidence="10">phosphatidyl-myo-inositol dimannoside synthase</fullName>
        <ecNumber evidence="10">2.4.1.346</ecNumber>
    </recommendedName>
    <alternativeName>
        <fullName evidence="11">Alpha-D-mannose-alpha-(1-6)-phosphatidylmyo-inositol-mannosyltransferase</fullName>
    </alternativeName>
    <alternativeName>
        <fullName evidence="14">Alpha-mannosyltransferase</fullName>
    </alternativeName>
    <alternativeName>
        <fullName evidence="13">Guanosine diphosphomannose-phosphatidyl-inositol alpha-mannosyltransferase</fullName>
    </alternativeName>
    <alternativeName>
        <fullName evidence="12">Phosphatidylinositol alpha-mannosyltransferase</fullName>
    </alternativeName>
</protein>
<dbReference type="GO" id="GO:0033164">
    <property type="term" value="F:initiation-specific glycolipid 1,6-alpha-mannosyltransferase activity"/>
    <property type="evidence" value="ECO:0007669"/>
    <property type="project" value="UniProtKB-ARBA"/>
</dbReference>
<dbReference type="CDD" id="cd03801">
    <property type="entry name" value="GT4_PimA-like"/>
    <property type="match status" value="1"/>
</dbReference>
<evidence type="ECO:0000256" key="13">
    <source>
        <dbReference type="ARBA" id="ARBA00077842"/>
    </source>
</evidence>
<feature type="domain" description="Glycosyl transferase family 1" evidence="15">
    <location>
        <begin position="193"/>
        <end position="362"/>
    </location>
</feature>
<dbReference type="EMBL" id="JACCCF010000001">
    <property type="protein sequence ID" value="NYE40340.1"/>
    <property type="molecule type" value="Genomic_DNA"/>
</dbReference>
<evidence type="ECO:0000256" key="14">
    <source>
        <dbReference type="ARBA" id="ARBA00079381"/>
    </source>
</evidence>
<dbReference type="InterPro" id="IPR028098">
    <property type="entry name" value="Glyco_trans_4-like_N"/>
</dbReference>
<evidence type="ECO:0000256" key="9">
    <source>
        <dbReference type="ARBA" id="ARBA00060651"/>
    </source>
</evidence>
<evidence type="ECO:0000259" key="16">
    <source>
        <dbReference type="Pfam" id="PF13439"/>
    </source>
</evidence>
<comment type="pathway">
    <text evidence="1">Lipid metabolism.</text>
</comment>
<reference evidence="17 18" key="1">
    <citation type="submission" date="2020-07" db="EMBL/GenBank/DDBJ databases">
        <title>Sequencing the genomes of 1000 actinobacteria strains.</title>
        <authorList>
            <person name="Klenk H.-P."/>
        </authorList>
    </citation>
    <scope>NUCLEOTIDE SEQUENCE [LARGE SCALE GENOMIC DNA]</scope>
    <source>
        <strain evidence="17 18">DSM 41455</strain>
    </source>
</reference>
<keyword evidence="3" id="KW-0444">Lipid biosynthesis</keyword>
<dbReference type="RefSeq" id="WP_179763962.1">
    <property type="nucleotide sequence ID" value="NZ_BAAAUE010000007.1"/>
</dbReference>
<evidence type="ECO:0000256" key="4">
    <source>
        <dbReference type="ARBA" id="ARBA00022676"/>
    </source>
</evidence>
<dbReference type="Pfam" id="PF13439">
    <property type="entry name" value="Glyco_transf_4"/>
    <property type="match status" value="1"/>
</dbReference>
<evidence type="ECO:0000256" key="8">
    <source>
        <dbReference type="ARBA" id="ARBA00052876"/>
    </source>
</evidence>
<comment type="catalytic activity">
    <reaction evidence="7">
        <text>a 1,2-diacyl-sn-glycero-3-phospho-[alpha-D-6-acyl-mannopyranosyl-(1&lt;-&gt;6)-D-myo-inositol] + GDP-alpha-D-mannose = a 2-O-(alpha-D-mannosyl)-6-O-(6-O-acyl-alpha-D-mannosyl)-1-phosphatidyl-1D-myo-inositol + GDP + H(+)</text>
        <dbReference type="Rhea" id="RHEA:52444"/>
        <dbReference type="ChEBI" id="CHEBI:15378"/>
        <dbReference type="ChEBI" id="CHEBI:57527"/>
        <dbReference type="ChEBI" id="CHEBI:58189"/>
        <dbReference type="ChEBI" id="CHEBI:88053"/>
        <dbReference type="ChEBI" id="CHEBI:136625"/>
        <dbReference type="EC" id="2.4.1.346"/>
    </reaction>
</comment>
<comment type="catalytic activity">
    <reaction evidence="8">
        <text>a 1,2-diacyl-sn-glycero-3-phospho-[alpha-D-mannopyranosyl-(1&lt;-&gt;6)-D-myo-inositol] + GDP-alpha-D-mannose = a 2,6-O-bis(alpha-D-mannopyranosyl)-1-phosphatidyl-1D-myo-inositol + GDP + H(+)</text>
        <dbReference type="Rhea" id="RHEA:52440"/>
        <dbReference type="ChEBI" id="CHEBI:15378"/>
        <dbReference type="ChEBI" id="CHEBI:57527"/>
        <dbReference type="ChEBI" id="CHEBI:58189"/>
        <dbReference type="ChEBI" id="CHEBI:87673"/>
        <dbReference type="ChEBI" id="CHEBI:136624"/>
        <dbReference type="EC" id="2.4.1.346"/>
    </reaction>
</comment>
<dbReference type="Gene3D" id="3.40.50.2000">
    <property type="entry name" value="Glycogen Phosphorylase B"/>
    <property type="match status" value="2"/>
</dbReference>
<dbReference type="GO" id="GO:0043750">
    <property type="term" value="F:phosphatidylinositol alpha-mannosyltransferase activity"/>
    <property type="evidence" value="ECO:0007669"/>
    <property type="project" value="UniProtKB-ARBA"/>
</dbReference>
<dbReference type="Pfam" id="PF00534">
    <property type="entry name" value="Glycos_transf_1"/>
    <property type="match status" value="1"/>
</dbReference>